<dbReference type="AlphaFoldDB" id="A0A644TLH3"/>
<comment type="similarity">
    <text evidence="1">Belongs to the carbohydrate kinase PfkB family.</text>
</comment>
<proteinExistence type="inferred from homology"/>
<dbReference type="PANTHER" id="PTHR43320">
    <property type="entry name" value="SUGAR KINASE"/>
    <property type="match status" value="1"/>
</dbReference>
<reference evidence="5" key="1">
    <citation type="submission" date="2019-08" db="EMBL/GenBank/DDBJ databases">
        <authorList>
            <person name="Kucharzyk K."/>
            <person name="Murdoch R.W."/>
            <person name="Higgins S."/>
            <person name="Loffler F."/>
        </authorList>
    </citation>
    <scope>NUCLEOTIDE SEQUENCE</scope>
</reference>
<dbReference type="EC" id="2.7.1.92" evidence="5"/>
<dbReference type="PANTHER" id="PTHR43320:SF2">
    <property type="entry name" value="2-DEHYDRO-3-DEOXYGLUCONOKINASE_2-DEHYDRO-3-DEOXYGALACTONOKINASE"/>
    <property type="match status" value="1"/>
</dbReference>
<evidence type="ECO:0000256" key="1">
    <source>
        <dbReference type="ARBA" id="ARBA00010688"/>
    </source>
</evidence>
<accession>A0A644TLH3</accession>
<feature type="domain" description="Carbohydrate kinase PfkB" evidence="4">
    <location>
        <begin position="26"/>
        <end position="220"/>
    </location>
</feature>
<comment type="caution">
    <text evidence="5">The sequence shown here is derived from an EMBL/GenBank/DDBJ whole genome shotgun (WGS) entry which is preliminary data.</text>
</comment>
<evidence type="ECO:0000256" key="3">
    <source>
        <dbReference type="ARBA" id="ARBA00022777"/>
    </source>
</evidence>
<evidence type="ECO:0000313" key="5">
    <source>
        <dbReference type="EMBL" id="MPL67806.1"/>
    </source>
</evidence>
<dbReference type="Gene3D" id="3.40.1190.20">
    <property type="match status" value="1"/>
</dbReference>
<organism evidence="5">
    <name type="scientific">bioreactor metagenome</name>
    <dbReference type="NCBI Taxonomy" id="1076179"/>
    <lineage>
        <taxon>unclassified sequences</taxon>
        <taxon>metagenomes</taxon>
        <taxon>ecological metagenomes</taxon>
    </lineage>
</organism>
<keyword evidence="2 5" id="KW-0808">Transferase</keyword>
<dbReference type="Pfam" id="PF00294">
    <property type="entry name" value="PfkB"/>
    <property type="match status" value="1"/>
</dbReference>
<dbReference type="InterPro" id="IPR029056">
    <property type="entry name" value="Ribokinase-like"/>
</dbReference>
<dbReference type="GO" id="GO:0047590">
    <property type="term" value="F:5-dehydro-2-deoxygluconokinase activity"/>
    <property type="evidence" value="ECO:0007669"/>
    <property type="project" value="UniProtKB-EC"/>
</dbReference>
<sequence length="363" mass="39328">MSEFITFGEIMSRIDMPLKKRFRQAFPGSVDFSFAGAEANVAAFLAFSGRSVSYVTALPIHEIADACLGNLRNVGIDTSKILRTAEGRLGCFYVEEGANQRPSKVIYDRSYSSVSLAPPSAYAWDEIFKDAKWFHFTGITAALSANAAEVMLCAAREAKKHGLTLSCDLNFRKNLWRWEPGTAPAALAKRIMTQALPYVDVLIGNEEDASDVLGIKAGNTDVTSGVLQIQSYPDVARQIGAQFPNIKKVAFTLRESISASHNRWGAMLYDVASGKACFGPETAGVYKPYEITDIVDRVGGGDSFSAALVFALSSPDLAEDPVAVRFAAAASCLNHSIRGDFNYSTKDEILSLMKGDASGRVKR</sequence>
<evidence type="ECO:0000256" key="2">
    <source>
        <dbReference type="ARBA" id="ARBA00022679"/>
    </source>
</evidence>
<dbReference type="CDD" id="cd01166">
    <property type="entry name" value="KdgK"/>
    <property type="match status" value="1"/>
</dbReference>
<dbReference type="EMBL" id="VSSQ01000038">
    <property type="protein sequence ID" value="MPL67806.1"/>
    <property type="molecule type" value="Genomic_DNA"/>
</dbReference>
<dbReference type="SUPFAM" id="SSF53613">
    <property type="entry name" value="Ribokinase-like"/>
    <property type="match status" value="1"/>
</dbReference>
<name>A0A644TLH3_9ZZZZ</name>
<dbReference type="InterPro" id="IPR011611">
    <property type="entry name" value="PfkB_dom"/>
</dbReference>
<protein>
    <submittedName>
        <fullName evidence="5">5-dehydro-2-deoxygluconokinase</fullName>
        <ecNumber evidence="5">2.7.1.92</ecNumber>
    </submittedName>
</protein>
<keyword evidence="3 5" id="KW-0418">Kinase</keyword>
<gene>
    <name evidence="5" type="primary">iolC_3</name>
    <name evidence="5" type="ORF">SDC9_13509</name>
</gene>
<dbReference type="InterPro" id="IPR052700">
    <property type="entry name" value="Carb_kinase_PfkB-like"/>
</dbReference>
<evidence type="ECO:0000259" key="4">
    <source>
        <dbReference type="Pfam" id="PF00294"/>
    </source>
</evidence>